<organism evidence="2 3">
    <name type="scientific">Neocallimastix californiae</name>
    <dbReference type="NCBI Taxonomy" id="1754190"/>
    <lineage>
        <taxon>Eukaryota</taxon>
        <taxon>Fungi</taxon>
        <taxon>Fungi incertae sedis</taxon>
        <taxon>Chytridiomycota</taxon>
        <taxon>Chytridiomycota incertae sedis</taxon>
        <taxon>Neocallimastigomycetes</taxon>
        <taxon>Neocallimastigales</taxon>
        <taxon>Neocallimastigaceae</taxon>
        <taxon>Neocallimastix</taxon>
    </lineage>
</organism>
<sequence>MYMDATHTYILDINDNEISISVIKFYNPANHDIKLYYKDENNIEVVDLTTNKTVWNYPMVNYTMIASNTAINHLRPEQTLILDDGKAVNQFCLKIEGSQLLNVESGPINYGSNSNKIDIEYLSVKENEAFIYFENGTMINLAENNNNLESKIQDTKEIKTSSGTSTSELKDTKKGKTSDENIDLNQGSEKEKKRECLQY</sequence>
<keyword evidence="3" id="KW-1185">Reference proteome</keyword>
<evidence type="ECO:0000313" key="3">
    <source>
        <dbReference type="Proteomes" id="UP000193920"/>
    </source>
</evidence>
<name>A0A1Y2FV59_9FUNG</name>
<protein>
    <submittedName>
        <fullName evidence="2">Uncharacterized protein</fullName>
    </submittedName>
</protein>
<dbReference type="AlphaFoldDB" id="A0A1Y2FV59"/>
<reference evidence="2 3" key="1">
    <citation type="submission" date="2016-08" db="EMBL/GenBank/DDBJ databases">
        <title>A Parts List for Fungal Cellulosomes Revealed by Comparative Genomics.</title>
        <authorList>
            <consortium name="DOE Joint Genome Institute"/>
            <person name="Haitjema C.H."/>
            <person name="Gilmore S.P."/>
            <person name="Henske J.K."/>
            <person name="Solomon K.V."/>
            <person name="De Groot R."/>
            <person name="Kuo A."/>
            <person name="Mondo S.J."/>
            <person name="Salamov A.A."/>
            <person name="Labutti K."/>
            <person name="Zhao Z."/>
            <person name="Chiniquy J."/>
            <person name="Barry K."/>
            <person name="Brewer H.M."/>
            <person name="Purvine S.O."/>
            <person name="Wright A.T."/>
            <person name="Boxma B."/>
            <person name="Van Alen T."/>
            <person name="Hackstein J.H."/>
            <person name="Baker S.E."/>
            <person name="Grigoriev I.V."/>
            <person name="O'Malley M.A."/>
        </authorList>
    </citation>
    <scope>NUCLEOTIDE SEQUENCE [LARGE SCALE GENOMIC DNA]</scope>
    <source>
        <strain evidence="2 3">G1</strain>
    </source>
</reference>
<dbReference type="STRING" id="1754190.A0A1Y2FV59"/>
<evidence type="ECO:0000256" key="1">
    <source>
        <dbReference type="SAM" id="MobiDB-lite"/>
    </source>
</evidence>
<accession>A0A1Y2FV59</accession>
<feature type="region of interest" description="Disordered" evidence="1">
    <location>
        <begin position="155"/>
        <end position="199"/>
    </location>
</feature>
<dbReference type="EMBL" id="MCOG01000001">
    <property type="protein sequence ID" value="ORY87184.1"/>
    <property type="molecule type" value="Genomic_DNA"/>
</dbReference>
<feature type="compositionally biased region" description="Basic and acidic residues" evidence="1">
    <location>
        <begin position="188"/>
        <end position="199"/>
    </location>
</feature>
<gene>
    <name evidence="2" type="ORF">LY90DRAFT_498430</name>
</gene>
<comment type="caution">
    <text evidence="2">The sequence shown here is derived from an EMBL/GenBank/DDBJ whole genome shotgun (WGS) entry which is preliminary data.</text>
</comment>
<feature type="compositionally biased region" description="Basic and acidic residues" evidence="1">
    <location>
        <begin position="168"/>
        <end position="179"/>
    </location>
</feature>
<proteinExistence type="predicted"/>
<evidence type="ECO:0000313" key="2">
    <source>
        <dbReference type="EMBL" id="ORY87184.1"/>
    </source>
</evidence>
<dbReference type="Proteomes" id="UP000193920">
    <property type="component" value="Unassembled WGS sequence"/>
</dbReference>